<dbReference type="InterPro" id="IPR050131">
    <property type="entry name" value="Peptidase_S8_subtilisin-like"/>
</dbReference>
<dbReference type="PRINTS" id="PR00723">
    <property type="entry name" value="SUBTILISIN"/>
</dbReference>
<evidence type="ECO:0000256" key="2">
    <source>
        <dbReference type="ARBA" id="ARBA00022670"/>
    </source>
</evidence>
<reference evidence="10" key="1">
    <citation type="journal article" date="2019" name="Int. J. Syst. Evol. Microbiol.">
        <title>The Global Catalogue of Microorganisms (GCM) 10K type strain sequencing project: providing services to taxonomists for standard genome sequencing and annotation.</title>
        <authorList>
            <consortium name="The Broad Institute Genomics Platform"/>
            <consortium name="The Broad Institute Genome Sequencing Center for Infectious Disease"/>
            <person name="Wu L."/>
            <person name="Ma J."/>
        </authorList>
    </citation>
    <scope>NUCLEOTIDE SEQUENCE [LARGE SCALE GENOMIC DNA]</scope>
    <source>
        <strain evidence="10">CGMCC 1.15277</strain>
    </source>
</reference>
<accession>A0ABW1X274</accession>
<evidence type="ECO:0000256" key="4">
    <source>
        <dbReference type="ARBA" id="ARBA00022825"/>
    </source>
</evidence>
<keyword evidence="4 5" id="KW-0720">Serine protease</keyword>
<dbReference type="PROSITE" id="PS00136">
    <property type="entry name" value="SUBTILASE_ASP"/>
    <property type="match status" value="1"/>
</dbReference>
<feature type="chain" id="PRO_5046046555" evidence="7">
    <location>
        <begin position="31"/>
        <end position="446"/>
    </location>
</feature>
<keyword evidence="7" id="KW-0732">Signal</keyword>
<feature type="active site" description="Charge relay system" evidence="5">
    <location>
        <position position="206"/>
    </location>
</feature>
<dbReference type="PROSITE" id="PS00137">
    <property type="entry name" value="SUBTILASE_HIS"/>
    <property type="match status" value="1"/>
</dbReference>
<keyword evidence="3 5" id="KW-0378">Hydrolase</keyword>
<proteinExistence type="inferred from homology"/>
<dbReference type="Gene3D" id="3.40.50.200">
    <property type="entry name" value="Peptidase S8/S53 domain"/>
    <property type="match status" value="1"/>
</dbReference>
<dbReference type="RefSeq" id="WP_343886512.1">
    <property type="nucleotide sequence ID" value="NZ_BAAAKI010000016.1"/>
</dbReference>
<dbReference type="InterPro" id="IPR023828">
    <property type="entry name" value="Peptidase_S8_Ser-AS"/>
</dbReference>
<name>A0ABW1X274_9ACTN</name>
<comment type="similarity">
    <text evidence="1 5 6">Belongs to the peptidase S8 family.</text>
</comment>
<dbReference type="SUPFAM" id="SSF52743">
    <property type="entry name" value="Subtilisin-like"/>
    <property type="match status" value="1"/>
</dbReference>
<evidence type="ECO:0000256" key="7">
    <source>
        <dbReference type="SAM" id="SignalP"/>
    </source>
</evidence>
<evidence type="ECO:0000259" key="8">
    <source>
        <dbReference type="Pfam" id="PF00082"/>
    </source>
</evidence>
<dbReference type="InterPro" id="IPR022398">
    <property type="entry name" value="Peptidase_S8_His-AS"/>
</dbReference>
<gene>
    <name evidence="9" type="ORF">ACFP57_09780</name>
</gene>
<dbReference type="InterPro" id="IPR000209">
    <property type="entry name" value="Peptidase_S8/S53_dom"/>
</dbReference>
<sequence>MKSTMRITIAAASALVIALSGWFTSVPAQAAGGTHTWLVNATSPSATAQAAAAASKAGGRVVQSWPQIGVVVVRTTRPDFGRMLTAQRSVAVASFADAHGGQTVTDRLATSTVSAQSVPARTGTSAPVSGADPLQSKQGWLSTIKATSAQRVTGGSPAVVVAVLDTGVDDRHRDLATNFSRADSVDCTAGGRPNTATNAWRGTDSHGTHVAGTIAAARNGMGVTGVAPRVKVASIKVVDASGATYPEYLVCAYLWAAQRGVAVTNASINVFDYWCGLGIDRGGLLAVQRAVGYATKRGVTHVQSAGNSGEDDSWQLGGSCFDPLAGRSDVVQVGSVTAASRVSWFSSRGTKVVDVVALGENVYSDSIGGYASRTGTSQAAPQVSGALALMKSKRPSATPAQLIATLKATASGISARTAGAGCRGTAKANSCTGAGRLDVLAAVRAV</sequence>
<feature type="active site" description="Charge relay system" evidence="5">
    <location>
        <position position="165"/>
    </location>
</feature>
<dbReference type="PROSITE" id="PS00138">
    <property type="entry name" value="SUBTILASE_SER"/>
    <property type="match status" value="1"/>
</dbReference>
<evidence type="ECO:0000256" key="1">
    <source>
        <dbReference type="ARBA" id="ARBA00011073"/>
    </source>
</evidence>
<dbReference type="Pfam" id="PF00082">
    <property type="entry name" value="Peptidase_S8"/>
    <property type="match status" value="1"/>
</dbReference>
<feature type="active site" description="Charge relay system" evidence="5">
    <location>
        <position position="377"/>
    </location>
</feature>
<dbReference type="InterPro" id="IPR015500">
    <property type="entry name" value="Peptidase_S8_subtilisin-rel"/>
</dbReference>
<dbReference type="EMBL" id="JBHSUA010000019">
    <property type="protein sequence ID" value="MFC6397266.1"/>
    <property type="molecule type" value="Genomic_DNA"/>
</dbReference>
<keyword evidence="10" id="KW-1185">Reference proteome</keyword>
<dbReference type="InterPro" id="IPR023827">
    <property type="entry name" value="Peptidase_S8_Asp-AS"/>
</dbReference>
<organism evidence="9 10">
    <name type="scientific">Luteococcus sanguinis</name>
    <dbReference type="NCBI Taxonomy" id="174038"/>
    <lineage>
        <taxon>Bacteria</taxon>
        <taxon>Bacillati</taxon>
        <taxon>Actinomycetota</taxon>
        <taxon>Actinomycetes</taxon>
        <taxon>Propionibacteriales</taxon>
        <taxon>Propionibacteriaceae</taxon>
        <taxon>Luteococcus</taxon>
    </lineage>
</organism>
<feature type="signal peptide" evidence="7">
    <location>
        <begin position="1"/>
        <end position="30"/>
    </location>
</feature>
<evidence type="ECO:0000313" key="9">
    <source>
        <dbReference type="EMBL" id="MFC6397266.1"/>
    </source>
</evidence>
<dbReference type="Proteomes" id="UP001596266">
    <property type="component" value="Unassembled WGS sequence"/>
</dbReference>
<protein>
    <submittedName>
        <fullName evidence="9">S8 family serine peptidase</fullName>
    </submittedName>
</protein>
<evidence type="ECO:0000256" key="5">
    <source>
        <dbReference type="PROSITE-ProRule" id="PRU01240"/>
    </source>
</evidence>
<dbReference type="PANTHER" id="PTHR43806">
    <property type="entry name" value="PEPTIDASE S8"/>
    <property type="match status" value="1"/>
</dbReference>
<evidence type="ECO:0000313" key="10">
    <source>
        <dbReference type="Proteomes" id="UP001596266"/>
    </source>
</evidence>
<dbReference type="PROSITE" id="PS51892">
    <property type="entry name" value="SUBTILASE"/>
    <property type="match status" value="1"/>
</dbReference>
<dbReference type="InterPro" id="IPR036852">
    <property type="entry name" value="Peptidase_S8/S53_dom_sf"/>
</dbReference>
<dbReference type="PANTHER" id="PTHR43806:SF11">
    <property type="entry name" value="CEREVISIN-RELATED"/>
    <property type="match status" value="1"/>
</dbReference>
<comment type="caution">
    <text evidence="9">The sequence shown here is derived from an EMBL/GenBank/DDBJ whole genome shotgun (WGS) entry which is preliminary data.</text>
</comment>
<evidence type="ECO:0000256" key="3">
    <source>
        <dbReference type="ARBA" id="ARBA00022801"/>
    </source>
</evidence>
<evidence type="ECO:0000256" key="6">
    <source>
        <dbReference type="RuleBase" id="RU003355"/>
    </source>
</evidence>
<keyword evidence="2 5" id="KW-0645">Protease</keyword>
<feature type="domain" description="Peptidase S8/S53" evidence="8">
    <location>
        <begin position="158"/>
        <end position="420"/>
    </location>
</feature>